<reference evidence="2 3" key="1">
    <citation type="submission" date="2018-03" db="EMBL/GenBank/DDBJ databases">
        <title>Comparative genomics illustrates the genes involved in a hyperalkaliphilic mechanisms of Serpentinomonas isolated from highly-alkaline calcium-rich serpentinized springs.</title>
        <authorList>
            <person name="Suzuki S."/>
            <person name="Ishii S."/>
            <person name="Walworth N."/>
            <person name="Bird L."/>
            <person name="Kuenen J.G."/>
            <person name="Nealson K.H."/>
        </authorList>
    </citation>
    <scope>NUCLEOTIDE SEQUENCE [LARGE SCALE GENOMIC DNA]</scope>
    <source>
        <strain evidence="2 3">83</strain>
    </source>
</reference>
<evidence type="ECO:0000313" key="3">
    <source>
        <dbReference type="Proteomes" id="UP000238326"/>
    </source>
</evidence>
<proteinExistence type="predicted"/>
<dbReference type="EMBL" id="PVLR01000030">
    <property type="protein sequence ID" value="PRD68461.1"/>
    <property type="molecule type" value="Genomic_DNA"/>
</dbReference>
<dbReference type="SUPFAM" id="SSF160214">
    <property type="entry name" value="FlaG-like"/>
    <property type="match status" value="1"/>
</dbReference>
<comment type="caution">
    <text evidence="2">The sequence shown here is derived from an EMBL/GenBank/DDBJ whole genome shotgun (WGS) entry which is preliminary data.</text>
</comment>
<dbReference type="OrthoDB" id="5516677at2"/>
<dbReference type="Gene3D" id="3.30.160.170">
    <property type="entry name" value="FlaG-like"/>
    <property type="match status" value="1"/>
</dbReference>
<protein>
    <recommendedName>
        <fullName evidence="4">Flagellar protein FlaG</fullName>
    </recommendedName>
</protein>
<feature type="region of interest" description="Disordered" evidence="1">
    <location>
        <begin position="1"/>
        <end position="64"/>
    </location>
</feature>
<dbReference type="Pfam" id="PF03646">
    <property type="entry name" value="FlaG"/>
    <property type="match status" value="1"/>
</dbReference>
<dbReference type="RefSeq" id="WP_105730029.1">
    <property type="nucleotide sequence ID" value="NZ_PVLR01000030.1"/>
</dbReference>
<sequence>MSISPITTNPGSLPATVRMAPTWQPVIERPVQPTQTSTESDPLARNGATAKTDPPAPDKPESAQEIREAVEKLNEQLKPVSAGVRFNVDDESGRLVIQLMDIANDTVIRQIPSEEALKLSREPELKRSGLLVDTKA</sequence>
<evidence type="ECO:0000256" key="1">
    <source>
        <dbReference type="SAM" id="MobiDB-lite"/>
    </source>
</evidence>
<evidence type="ECO:0008006" key="4">
    <source>
        <dbReference type="Google" id="ProtNLM"/>
    </source>
</evidence>
<dbReference type="PANTHER" id="PTHR37166:SF1">
    <property type="entry name" value="PROTEIN FLAG"/>
    <property type="match status" value="1"/>
</dbReference>
<gene>
    <name evidence="2" type="ORF">C6P61_11275</name>
</gene>
<dbReference type="InterPro" id="IPR005186">
    <property type="entry name" value="FlaG"/>
</dbReference>
<organism evidence="2 3">
    <name type="scientific">Malikia spinosa</name>
    <dbReference type="NCBI Taxonomy" id="86180"/>
    <lineage>
        <taxon>Bacteria</taxon>
        <taxon>Pseudomonadati</taxon>
        <taxon>Pseudomonadota</taxon>
        <taxon>Betaproteobacteria</taxon>
        <taxon>Burkholderiales</taxon>
        <taxon>Comamonadaceae</taxon>
        <taxon>Malikia</taxon>
    </lineage>
</organism>
<evidence type="ECO:0000313" key="2">
    <source>
        <dbReference type="EMBL" id="PRD68461.1"/>
    </source>
</evidence>
<dbReference type="Proteomes" id="UP000238326">
    <property type="component" value="Unassembled WGS sequence"/>
</dbReference>
<dbReference type="PANTHER" id="PTHR37166">
    <property type="entry name" value="PROTEIN FLAG"/>
    <property type="match status" value="1"/>
</dbReference>
<accession>A0A2S9KDC6</accession>
<name>A0A2S9KDC6_9BURK</name>
<feature type="compositionally biased region" description="Polar residues" evidence="1">
    <location>
        <begin position="1"/>
        <end position="11"/>
    </location>
</feature>
<dbReference type="InterPro" id="IPR035924">
    <property type="entry name" value="FlaG-like_sf"/>
</dbReference>
<dbReference type="AlphaFoldDB" id="A0A2S9KDC6"/>
<keyword evidence="3" id="KW-1185">Reference proteome</keyword>